<feature type="region of interest" description="Disordered" evidence="1">
    <location>
        <begin position="173"/>
        <end position="207"/>
    </location>
</feature>
<evidence type="ECO:0000313" key="2">
    <source>
        <dbReference type="EMBL" id="NUW31688.1"/>
    </source>
</evidence>
<organism evidence="2 3">
    <name type="scientific">Nonomuraea montanisoli</name>
    <dbReference type="NCBI Taxonomy" id="2741721"/>
    <lineage>
        <taxon>Bacteria</taxon>
        <taxon>Bacillati</taxon>
        <taxon>Actinomycetota</taxon>
        <taxon>Actinomycetes</taxon>
        <taxon>Streptosporangiales</taxon>
        <taxon>Streptosporangiaceae</taxon>
        <taxon>Nonomuraea</taxon>
    </lineage>
</organism>
<accession>A0A7Y6I5T2</accession>
<dbReference type="RefSeq" id="WP_175589123.1">
    <property type="nucleotide sequence ID" value="NZ_JABWGN010000003.1"/>
</dbReference>
<evidence type="ECO:0000256" key="1">
    <source>
        <dbReference type="SAM" id="MobiDB-lite"/>
    </source>
</evidence>
<dbReference type="Proteomes" id="UP000586042">
    <property type="component" value="Unassembled WGS sequence"/>
</dbReference>
<sequence>MSREGAEYALRARAEERDRISGHLLDLESHTTYQLLKGAPLRGLTQRRWGAGQAALTALWTLYDAYRGVLRDAEQIRASRGRLGSEQLAVLTGLLAGPSVVLKAAVKPVEQRSLLPEQDERLSLDEAVARMDASFQEVTDVLADIDAVWSAALPRLDAADALLREVTALRRELDAPESGGPAQADAPEPADVAGTPEAAGVAKAPETAGVAGELRRLRTSVLEDPLGAPPSPQDLDRIDRLLAAHRTDLEEALRARREYGRRREDLAAALDRVRAAESEARLAHGAVVVKIALPASAVPRSRVDPLSDELALLDASADDWLARARRLAALEQAARQAADQARATAAAMYGLLGRRDELRGRLGACQAKAVRSGTAEDPEAIRLYERARLLLWTAPCDLTKAAEAVDLYQRAIHGGGR</sequence>
<proteinExistence type="predicted"/>
<evidence type="ECO:0000313" key="3">
    <source>
        <dbReference type="Proteomes" id="UP000586042"/>
    </source>
</evidence>
<comment type="caution">
    <text evidence="2">The sequence shown here is derived from an EMBL/GenBank/DDBJ whole genome shotgun (WGS) entry which is preliminary data.</text>
</comment>
<dbReference type="EMBL" id="JABWGN010000003">
    <property type="protein sequence ID" value="NUW31688.1"/>
    <property type="molecule type" value="Genomic_DNA"/>
</dbReference>
<protein>
    <submittedName>
        <fullName evidence="2">Uncharacterized protein</fullName>
    </submittedName>
</protein>
<name>A0A7Y6I5T2_9ACTN</name>
<keyword evidence="3" id="KW-1185">Reference proteome</keyword>
<dbReference type="AlphaFoldDB" id="A0A7Y6I5T2"/>
<gene>
    <name evidence="2" type="ORF">HTZ77_09640</name>
</gene>
<reference evidence="2 3" key="1">
    <citation type="submission" date="2020-06" db="EMBL/GenBank/DDBJ databases">
        <title>Nonomuraea sp. SMC257, a novel actinomycete isolated from soil.</title>
        <authorList>
            <person name="Chanama M."/>
        </authorList>
    </citation>
    <scope>NUCLEOTIDE SEQUENCE [LARGE SCALE GENOMIC DNA]</scope>
    <source>
        <strain evidence="2 3">SMC257</strain>
    </source>
</reference>